<organism evidence="3 5">
    <name type="scientific">Isobaculum melis</name>
    <dbReference type="NCBI Taxonomy" id="142588"/>
    <lineage>
        <taxon>Bacteria</taxon>
        <taxon>Bacillati</taxon>
        <taxon>Bacillota</taxon>
        <taxon>Bacilli</taxon>
        <taxon>Lactobacillales</taxon>
        <taxon>Carnobacteriaceae</taxon>
        <taxon>Isobaculum</taxon>
    </lineage>
</organism>
<evidence type="ECO:0000256" key="1">
    <source>
        <dbReference type="SAM" id="Phobius"/>
    </source>
</evidence>
<dbReference type="InterPro" id="IPR021759">
    <property type="entry name" value="WxLIP_HBD"/>
</dbReference>
<accession>A0A1H9SWC7</accession>
<feature type="domain" description="WxL Interacting Protein host binding" evidence="2">
    <location>
        <begin position="1"/>
        <end position="133"/>
    </location>
</feature>
<feature type="non-terminal residue" evidence="3">
    <location>
        <position position="1"/>
    </location>
</feature>
<feature type="transmembrane region" description="Helical" evidence="1">
    <location>
        <begin position="144"/>
        <end position="165"/>
    </location>
</feature>
<evidence type="ECO:0000259" key="2">
    <source>
        <dbReference type="Pfam" id="PF11797"/>
    </source>
</evidence>
<protein>
    <recommendedName>
        <fullName evidence="2">WxL Interacting Protein host binding domain-containing protein</fullName>
    </recommendedName>
</protein>
<sequence>IKNEYAYVVGIVLSESDEAVKPELVLNQVVADQVNARNAIKANVQNTTPTFVNQLKISTEIRKKGSQDVLYSTTKEAMQMAPNSNFDFPTMLEGEKLAAGTYLLSMEATSGENTWHFEQEFTIDADEAKELNKSDVTIREDYTWLYILLSALGGMLLMLAFYIIFKRKR</sequence>
<dbReference type="Proteomes" id="UP000198948">
    <property type="component" value="Unassembled WGS sequence"/>
</dbReference>
<evidence type="ECO:0000313" key="5">
    <source>
        <dbReference type="Proteomes" id="UP000198948"/>
    </source>
</evidence>
<reference evidence="3 5" key="1">
    <citation type="submission" date="2016-10" db="EMBL/GenBank/DDBJ databases">
        <authorList>
            <person name="de Groot N.N."/>
        </authorList>
    </citation>
    <scope>NUCLEOTIDE SEQUENCE [LARGE SCALE GENOMIC DNA]</scope>
    <source>
        <strain evidence="3 5">DSM 13760</strain>
    </source>
</reference>
<dbReference type="STRING" id="142588.SAMN04488559_10999"/>
<dbReference type="OrthoDB" id="2148359at2"/>
<dbReference type="RefSeq" id="WP_143047347.1">
    <property type="nucleotide sequence ID" value="NZ_FOHA01000009.1"/>
</dbReference>
<dbReference type="EMBL" id="FOHA01000017">
    <property type="protein sequence ID" value="SES01107.1"/>
    <property type="molecule type" value="Genomic_DNA"/>
</dbReference>
<keyword evidence="5" id="KW-1185">Reference proteome</keyword>
<evidence type="ECO:0000313" key="4">
    <source>
        <dbReference type="EMBL" id="SES01107.1"/>
    </source>
</evidence>
<proteinExistence type="predicted"/>
<dbReference type="EMBL" id="FOHA01000009">
    <property type="protein sequence ID" value="SER89312.1"/>
    <property type="molecule type" value="Genomic_DNA"/>
</dbReference>
<dbReference type="Pfam" id="PF11797">
    <property type="entry name" value="WxLIP_HBD"/>
    <property type="match status" value="1"/>
</dbReference>
<keyword evidence="1" id="KW-0812">Transmembrane</keyword>
<evidence type="ECO:0000313" key="3">
    <source>
        <dbReference type="EMBL" id="SER89312.1"/>
    </source>
</evidence>
<gene>
    <name evidence="3" type="ORF">SAMN04488559_10999</name>
    <name evidence="4" type="ORF">SAMN04488559_1171</name>
</gene>
<keyword evidence="1" id="KW-1133">Transmembrane helix</keyword>
<dbReference type="AlphaFoldDB" id="A0A1H9SWC7"/>
<keyword evidence="1" id="KW-0472">Membrane</keyword>
<name>A0A1H9SWC7_9LACT</name>